<dbReference type="InterPro" id="IPR016135">
    <property type="entry name" value="UBQ-conjugating_enzyme/RWD"/>
</dbReference>
<dbReference type="GO" id="GO:0005524">
    <property type="term" value="F:ATP binding"/>
    <property type="evidence" value="ECO:0007669"/>
    <property type="project" value="UniProtKB-UniRule"/>
</dbReference>
<evidence type="ECO:0000256" key="4">
    <source>
        <dbReference type="ARBA" id="ARBA00022786"/>
    </source>
</evidence>
<organism evidence="15 16">
    <name type="scientific">Kazachstania africana (strain ATCC 22294 / BCRC 22015 / CBS 2517 / CECT 1963 / NBRC 1671 / NRRL Y-8276)</name>
    <name type="common">Yeast</name>
    <name type="synonym">Kluyveromyces africanus</name>
    <dbReference type="NCBI Taxonomy" id="1071382"/>
    <lineage>
        <taxon>Eukaryota</taxon>
        <taxon>Fungi</taxon>
        <taxon>Dikarya</taxon>
        <taxon>Ascomycota</taxon>
        <taxon>Saccharomycotina</taxon>
        <taxon>Saccharomycetes</taxon>
        <taxon>Saccharomycetales</taxon>
        <taxon>Saccharomycetaceae</taxon>
        <taxon>Kazachstania</taxon>
    </lineage>
</organism>
<comment type="pathway">
    <text evidence="1">Protein modification; protein neddylation.</text>
</comment>
<dbReference type="EMBL" id="HE650826">
    <property type="protein sequence ID" value="CCF58900.1"/>
    <property type="molecule type" value="Genomic_DNA"/>
</dbReference>
<dbReference type="GeneID" id="13884368"/>
<dbReference type="KEGG" id="kaf:KAFR_0F03040"/>
<dbReference type="PROSITE" id="PS50127">
    <property type="entry name" value="UBC_2"/>
    <property type="match status" value="1"/>
</dbReference>
<dbReference type="InParanoid" id="H2AX00"/>
<evidence type="ECO:0000256" key="7">
    <source>
        <dbReference type="ARBA" id="ARBA00044047"/>
    </source>
</evidence>
<evidence type="ECO:0000256" key="6">
    <source>
        <dbReference type="ARBA" id="ARBA00043698"/>
    </source>
</evidence>
<dbReference type="InterPro" id="IPR023313">
    <property type="entry name" value="UBQ-conjugating_AS"/>
</dbReference>
<dbReference type="Gene3D" id="3.10.110.10">
    <property type="entry name" value="Ubiquitin Conjugating Enzyme"/>
    <property type="match status" value="1"/>
</dbReference>
<dbReference type="PANTHER" id="PTHR24068">
    <property type="entry name" value="UBIQUITIN-CONJUGATING ENZYME E2"/>
    <property type="match status" value="1"/>
</dbReference>
<dbReference type="FunFam" id="3.10.110.10:FF:000005">
    <property type="entry name" value="NEDD8-conjugating enzyme Ubc12"/>
    <property type="match status" value="1"/>
</dbReference>
<keyword evidence="5 13" id="KW-0067">ATP-binding</keyword>
<dbReference type="HOGENOM" id="CLU_030988_6_0_1"/>
<evidence type="ECO:0000256" key="13">
    <source>
        <dbReference type="RuleBase" id="RU362109"/>
    </source>
</evidence>
<keyword evidence="2" id="KW-0808">Transferase</keyword>
<evidence type="ECO:0000256" key="5">
    <source>
        <dbReference type="ARBA" id="ARBA00022840"/>
    </source>
</evidence>
<evidence type="ECO:0000256" key="11">
    <source>
        <dbReference type="ARBA" id="ARBA00044315"/>
    </source>
</evidence>
<evidence type="ECO:0000256" key="2">
    <source>
        <dbReference type="ARBA" id="ARBA00022679"/>
    </source>
</evidence>
<gene>
    <name evidence="15" type="primary">KAFR0F03040</name>
    <name evidence="15" type="ORF">KAFR_0F03040</name>
</gene>
<evidence type="ECO:0000256" key="3">
    <source>
        <dbReference type="ARBA" id="ARBA00022741"/>
    </source>
</evidence>
<accession>H2AX00</accession>
<evidence type="ECO:0000256" key="12">
    <source>
        <dbReference type="PROSITE-ProRule" id="PRU10133"/>
    </source>
</evidence>
<dbReference type="OrthoDB" id="10249039at2759"/>
<dbReference type="RefSeq" id="XP_003958035.1">
    <property type="nucleotide sequence ID" value="XM_003957986.1"/>
</dbReference>
<proteinExistence type="inferred from homology"/>
<dbReference type="GO" id="GO:0045116">
    <property type="term" value="P:protein neddylation"/>
    <property type="evidence" value="ECO:0007669"/>
    <property type="project" value="EnsemblFungi"/>
</dbReference>
<comment type="catalytic activity">
    <reaction evidence="6">
        <text>[E1 NEDD8-activating enzyme]-S-[NEDD8 protein]-yl-L-cysteine + [E2 NEDD8-conjugating enzyme]-L-cysteine = [E1 NEDD8-activating enzyme]-L-cysteine + [E2 NEDD8-conjugating enzyme]-S-[NEDD8-protein]-yl-L-cysteine.</text>
        <dbReference type="EC" id="2.3.2.34"/>
    </reaction>
</comment>
<dbReference type="SUPFAM" id="SSF54495">
    <property type="entry name" value="UBC-like"/>
    <property type="match status" value="1"/>
</dbReference>
<dbReference type="CDD" id="cd23794">
    <property type="entry name" value="UBCc_UBE2F_UBE2M"/>
    <property type="match status" value="1"/>
</dbReference>
<dbReference type="Proteomes" id="UP000005220">
    <property type="component" value="Chromosome 6"/>
</dbReference>
<name>H2AX00_KAZAF</name>
<evidence type="ECO:0000259" key="14">
    <source>
        <dbReference type="PROSITE" id="PS50127"/>
    </source>
</evidence>
<evidence type="ECO:0000256" key="8">
    <source>
        <dbReference type="ARBA" id="ARBA00044084"/>
    </source>
</evidence>
<comment type="similarity">
    <text evidence="13">Belongs to the ubiquitin-conjugating enzyme family.</text>
</comment>
<sequence length="169" mass="18821">MGSSGQSQQLSAPRRRLTVDLNSLDVPPTVSLTTLVPPEDTSRSPLLQITICPDEGFYNGGRFKFNLTTSESYPIDPPSVVCLQKIYHPNIDLNGKICLNILREDWSPALDIQSVIVGLLFLFLEPNPRDPLNKDAASTLIRNSHDFARLVEKTMQGGNYMNVKYDCVL</sequence>
<feature type="active site" description="Glycyl thioester intermediate" evidence="12">
    <location>
        <position position="98"/>
    </location>
</feature>
<protein>
    <recommendedName>
        <fullName evidence="9">NEDD8-conjugating enzyme UBC12</fullName>
        <ecNumber evidence="7">2.3.2.34</ecNumber>
    </recommendedName>
    <alternativeName>
        <fullName evidence="8">NEDD8-conjugating enzyme Ubc12</fullName>
    </alternativeName>
    <alternativeName>
        <fullName evidence="10">RUB1-conjugating enzyme</fullName>
    </alternativeName>
    <alternativeName>
        <fullName evidence="11">Ubiquitin carrier protein 12</fullName>
    </alternativeName>
</protein>
<dbReference type="FunCoup" id="H2AX00">
    <property type="interactions" value="893"/>
</dbReference>
<keyword evidence="3 13" id="KW-0547">Nucleotide-binding</keyword>
<dbReference type="EC" id="2.3.2.34" evidence="7"/>
<evidence type="ECO:0000313" key="16">
    <source>
        <dbReference type="Proteomes" id="UP000005220"/>
    </source>
</evidence>
<dbReference type="Pfam" id="PF00179">
    <property type="entry name" value="UQ_con"/>
    <property type="match status" value="1"/>
</dbReference>
<evidence type="ECO:0000313" key="15">
    <source>
        <dbReference type="EMBL" id="CCF58900.1"/>
    </source>
</evidence>
<keyword evidence="4 13" id="KW-0833">Ubl conjugation pathway</keyword>
<evidence type="ECO:0000256" key="9">
    <source>
        <dbReference type="ARBA" id="ARBA00044092"/>
    </source>
</evidence>
<keyword evidence="16" id="KW-1185">Reference proteome</keyword>
<dbReference type="InterPro" id="IPR000608">
    <property type="entry name" value="UBC"/>
</dbReference>
<dbReference type="STRING" id="1071382.H2AX00"/>
<dbReference type="GO" id="GO:0061654">
    <property type="term" value="F:NEDD8 conjugating enzyme activity"/>
    <property type="evidence" value="ECO:0007669"/>
    <property type="project" value="UniProtKB-EC"/>
</dbReference>
<reference evidence="15 16" key="1">
    <citation type="journal article" date="2011" name="Proc. Natl. Acad. Sci. U.S.A.">
        <title>Evolutionary erosion of yeast sex chromosomes by mating-type switching accidents.</title>
        <authorList>
            <person name="Gordon J.L."/>
            <person name="Armisen D."/>
            <person name="Proux-Wera E."/>
            <person name="Oheigeartaigh S.S."/>
            <person name="Byrne K.P."/>
            <person name="Wolfe K.H."/>
        </authorList>
    </citation>
    <scope>NUCLEOTIDE SEQUENCE [LARGE SCALE GENOMIC DNA]</scope>
    <source>
        <strain evidence="16">ATCC 22294 / BCRC 22015 / CBS 2517 / CECT 1963 / NBRC 1671 / NRRL Y-8276</strain>
    </source>
</reference>
<dbReference type="PROSITE" id="PS00183">
    <property type="entry name" value="UBC_1"/>
    <property type="match status" value="1"/>
</dbReference>
<dbReference type="AlphaFoldDB" id="H2AX00"/>
<evidence type="ECO:0000256" key="10">
    <source>
        <dbReference type="ARBA" id="ARBA00044279"/>
    </source>
</evidence>
<feature type="domain" description="UBC core" evidence="14">
    <location>
        <begin position="12"/>
        <end position="160"/>
    </location>
</feature>
<dbReference type="eggNOG" id="KOG0420">
    <property type="taxonomic scope" value="Eukaryota"/>
</dbReference>
<evidence type="ECO:0000256" key="1">
    <source>
        <dbReference type="ARBA" id="ARBA00005032"/>
    </source>
</evidence>
<dbReference type="SMART" id="SM00212">
    <property type="entry name" value="UBCc"/>
    <property type="match status" value="1"/>
</dbReference>